<evidence type="ECO:0000256" key="4">
    <source>
        <dbReference type="SAM" id="SignalP"/>
    </source>
</evidence>
<sequence>MKILRSSRFIAAGLLCGLLVTPLASADPLQFALVAKRIDHDFFISAAKGCAEAAQAQGDTCLLLGASGASHFRRQNEALEQALARGLDGIALSVTHSKWLANHALKRANKTPLITFDSDLEPAEQHLRRGYVGLDNLAFGRQLGMLAQRLRPQGGKLCVLSGSSRDTNHRERLRGIRQQLRGDQAESRAADRLNGQNDWSEPNRCPLYDTDNQESALLKLTTLLNSTNQYDTIISLGSWPVHHADIYRRQLGPLLARLKAKGTSPTIIIAIPEFDTALRPLLEDGLVQAYLSMESREIGRQSYRLLKSLVRGEPIPERIFVDSHAYLSEVPSDIPTER</sequence>
<dbReference type="STRING" id="1328314.Achr_9860"/>
<comment type="similarity">
    <text evidence="2">Belongs to the bacterial solute-binding protein 2 family.</text>
</comment>
<comment type="subcellular location">
    <subcellularLocation>
        <location evidence="1">Periplasm</location>
    </subcellularLocation>
</comment>
<dbReference type="GO" id="GO:0055085">
    <property type="term" value="P:transmembrane transport"/>
    <property type="evidence" value="ECO:0007669"/>
    <property type="project" value="UniProtKB-ARBA"/>
</dbReference>
<dbReference type="InterPro" id="IPR028082">
    <property type="entry name" value="Peripla_BP_I"/>
</dbReference>
<evidence type="ECO:0000313" key="7">
    <source>
        <dbReference type="Proteomes" id="UP000068210"/>
    </source>
</evidence>
<dbReference type="InterPro" id="IPR050555">
    <property type="entry name" value="Bact_Solute-Bind_Prot2"/>
</dbReference>
<dbReference type="PANTHER" id="PTHR30036:SF7">
    <property type="entry name" value="ABC TRANSPORTER PERIPLASMIC-BINDING PROTEIN YPHF"/>
    <property type="match status" value="1"/>
</dbReference>
<protein>
    <submittedName>
        <fullName evidence="6">Periplasmic binding protein/LacI transcriptional regulator</fullName>
    </submittedName>
</protein>
<feature type="chain" id="PRO_5002173074" evidence="4">
    <location>
        <begin position="27"/>
        <end position="338"/>
    </location>
</feature>
<evidence type="ECO:0000259" key="5">
    <source>
        <dbReference type="Pfam" id="PF13407"/>
    </source>
</evidence>
<evidence type="ECO:0000313" key="6">
    <source>
        <dbReference type="EMBL" id="AJE20468.1"/>
    </source>
</evidence>
<proteinExistence type="inferred from homology"/>
<dbReference type="EMBL" id="CP010415">
    <property type="protein sequence ID" value="AJE20468.1"/>
    <property type="molecule type" value="Genomic_DNA"/>
</dbReference>
<dbReference type="RefSeq" id="WP_227028818.1">
    <property type="nucleotide sequence ID" value="NZ_CP010415.1"/>
</dbReference>
<gene>
    <name evidence="6" type="ORF">Achr_9860</name>
</gene>
<keyword evidence="7" id="KW-1185">Reference proteome</keyword>
<dbReference type="InterPro" id="IPR025997">
    <property type="entry name" value="SBP_2_dom"/>
</dbReference>
<dbReference type="SUPFAM" id="SSF53822">
    <property type="entry name" value="Periplasmic binding protein-like I"/>
    <property type="match status" value="1"/>
</dbReference>
<feature type="signal peptide" evidence="4">
    <location>
        <begin position="1"/>
        <end position="26"/>
    </location>
</feature>
<dbReference type="GO" id="GO:0030246">
    <property type="term" value="F:carbohydrate binding"/>
    <property type="evidence" value="ECO:0007669"/>
    <property type="project" value="TreeGrafter"/>
</dbReference>
<feature type="domain" description="Periplasmic binding protein" evidence="5">
    <location>
        <begin position="31"/>
        <end position="313"/>
    </location>
</feature>
<feature type="region of interest" description="Disordered" evidence="3">
    <location>
        <begin position="181"/>
        <end position="201"/>
    </location>
</feature>
<accession>A0A0C4WGY2</accession>
<dbReference type="KEGG" id="acx:Achr_9860"/>
<dbReference type="AlphaFoldDB" id="A0A0C4WGY2"/>
<dbReference type="Gene3D" id="3.40.50.2300">
    <property type="match status" value="2"/>
</dbReference>
<dbReference type="Pfam" id="PF13407">
    <property type="entry name" value="Peripla_BP_4"/>
    <property type="match status" value="1"/>
</dbReference>
<name>A0A0C4WGY2_9GAMM</name>
<keyword evidence="4" id="KW-0732">Signal</keyword>
<dbReference type="PANTHER" id="PTHR30036">
    <property type="entry name" value="D-XYLOSE-BINDING PERIPLASMIC PROTEIN"/>
    <property type="match status" value="1"/>
</dbReference>
<dbReference type="Proteomes" id="UP000068210">
    <property type="component" value="Chromosome"/>
</dbReference>
<evidence type="ECO:0000256" key="1">
    <source>
        <dbReference type="ARBA" id="ARBA00004418"/>
    </source>
</evidence>
<reference evidence="6 7" key="1">
    <citation type="journal article" date="2015" name="PLoS ONE">
        <title>Azotobacter Genomes: The Genome of Azotobacter chroococcum NCIMB 8003 (ATCC 4412).</title>
        <authorList>
            <person name="Robson R.L."/>
            <person name="Jones R."/>
            <person name="Robson R.M."/>
            <person name="Schwartz A."/>
            <person name="Richardson T.H."/>
        </authorList>
    </citation>
    <scope>NUCLEOTIDE SEQUENCE [LARGE SCALE GENOMIC DNA]</scope>
    <source>
        <strain evidence="6 7">NCIMB 8003</strain>
    </source>
</reference>
<dbReference type="GO" id="GO:0030288">
    <property type="term" value="C:outer membrane-bounded periplasmic space"/>
    <property type="evidence" value="ECO:0007669"/>
    <property type="project" value="TreeGrafter"/>
</dbReference>
<evidence type="ECO:0000256" key="2">
    <source>
        <dbReference type="ARBA" id="ARBA00007639"/>
    </source>
</evidence>
<dbReference type="HOGENOM" id="CLU_037628_3_3_6"/>
<evidence type="ECO:0000256" key="3">
    <source>
        <dbReference type="SAM" id="MobiDB-lite"/>
    </source>
</evidence>
<organism evidence="6 7">
    <name type="scientific">Azotobacter chroococcum NCIMB 8003</name>
    <dbReference type="NCBI Taxonomy" id="1328314"/>
    <lineage>
        <taxon>Bacteria</taxon>
        <taxon>Pseudomonadati</taxon>
        <taxon>Pseudomonadota</taxon>
        <taxon>Gammaproteobacteria</taxon>
        <taxon>Pseudomonadales</taxon>
        <taxon>Pseudomonadaceae</taxon>
        <taxon>Azotobacter</taxon>
    </lineage>
</organism>